<keyword evidence="2" id="KW-0812">Transmembrane</keyword>
<evidence type="ECO:0000313" key="3">
    <source>
        <dbReference type="EMBL" id="GAA4744608.1"/>
    </source>
</evidence>
<feature type="compositionally biased region" description="Low complexity" evidence="1">
    <location>
        <begin position="39"/>
        <end position="66"/>
    </location>
</feature>
<evidence type="ECO:0000256" key="2">
    <source>
        <dbReference type="SAM" id="Phobius"/>
    </source>
</evidence>
<proteinExistence type="predicted"/>
<keyword evidence="2" id="KW-0472">Membrane</keyword>
<dbReference type="Proteomes" id="UP001500822">
    <property type="component" value="Unassembled WGS sequence"/>
</dbReference>
<feature type="transmembrane region" description="Helical" evidence="2">
    <location>
        <begin position="248"/>
        <end position="270"/>
    </location>
</feature>
<feature type="compositionally biased region" description="Basic and acidic residues" evidence="1">
    <location>
        <begin position="177"/>
        <end position="188"/>
    </location>
</feature>
<dbReference type="EMBL" id="BAABIE010000004">
    <property type="protein sequence ID" value="GAA4744608.1"/>
    <property type="molecule type" value="Genomic_DNA"/>
</dbReference>
<feature type="region of interest" description="Disordered" evidence="1">
    <location>
        <begin position="167"/>
        <end position="188"/>
    </location>
</feature>
<comment type="caution">
    <text evidence="3">The sequence shown here is derived from an EMBL/GenBank/DDBJ whole genome shotgun (WGS) entry which is preliminary data.</text>
</comment>
<gene>
    <name evidence="3" type="ORF">GCM10023217_11950</name>
</gene>
<accession>A0ABP8Z2C9</accession>
<feature type="transmembrane region" description="Helical" evidence="2">
    <location>
        <begin position="277"/>
        <end position="296"/>
    </location>
</feature>
<organism evidence="3 4">
    <name type="scientific">Gordonia alkaliphila</name>
    <dbReference type="NCBI Taxonomy" id="1053547"/>
    <lineage>
        <taxon>Bacteria</taxon>
        <taxon>Bacillati</taxon>
        <taxon>Actinomycetota</taxon>
        <taxon>Actinomycetes</taxon>
        <taxon>Mycobacteriales</taxon>
        <taxon>Gordoniaceae</taxon>
        <taxon>Gordonia</taxon>
    </lineage>
</organism>
<reference evidence="4" key="1">
    <citation type="journal article" date="2019" name="Int. J. Syst. Evol. Microbiol.">
        <title>The Global Catalogue of Microorganisms (GCM) 10K type strain sequencing project: providing services to taxonomists for standard genome sequencing and annotation.</title>
        <authorList>
            <consortium name="The Broad Institute Genomics Platform"/>
            <consortium name="The Broad Institute Genome Sequencing Center for Infectious Disease"/>
            <person name="Wu L."/>
            <person name="Ma J."/>
        </authorList>
    </citation>
    <scope>NUCLEOTIDE SEQUENCE [LARGE SCALE GENOMIC DNA]</scope>
    <source>
        <strain evidence="4">JCM 18077</strain>
    </source>
</reference>
<evidence type="ECO:0000256" key="1">
    <source>
        <dbReference type="SAM" id="MobiDB-lite"/>
    </source>
</evidence>
<name>A0ABP8Z2C9_9ACTN</name>
<protein>
    <submittedName>
        <fullName evidence="3">Uncharacterized protein</fullName>
    </submittedName>
</protein>
<keyword evidence="4" id="KW-1185">Reference proteome</keyword>
<feature type="region of interest" description="Disordered" evidence="1">
    <location>
        <begin position="20"/>
        <end position="97"/>
    </location>
</feature>
<feature type="transmembrane region" description="Helical" evidence="2">
    <location>
        <begin position="220"/>
        <end position="242"/>
    </location>
</feature>
<evidence type="ECO:0000313" key="4">
    <source>
        <dbReference type="Proteomes" id="UP001500822"/>
    </source>
</evidence>
<dbReference type="RefSeq" id="WP_345312781.1">
    <property type="nucleotide sequence ID" value="NZ_BAABIE010000004.1"/>
</dbReference>
<sequence>MAHEPDPVPITVEELIARTAEDTAFPRADSLSVRRAEAEPSTTTPAPEPTATASGMPAYTPPEAAAPAPPKARVVGASGMPAYTPAAVKPGSVAKPESANVVTGIIPVVTDTGSLRRVESDDLIGEDLPTGANAALVVRPAAEIDPTVVTAPQTPVADDAAAEVATKAAPEPDPAADEAKVDKADKKAEKAAKKAEQKAAKAAKADADAAEHPRSAALGWLGLVGEVLLGVLIGGGLFWGFTVLWKQYVYFALILAVLVIFAIVTFAYVLRKRDLPTTLLALAVGLIVTIGPLVMLV</sequence>
<keyword evidence="2" id="KW-1133">Transmembrane helix</keyword>